<feature type="region of interest" description="Disordered" evidence="10">
    <location>
        <begin position="41"/>
        <end position="90"/>
    </location>
</feature>
<dbReference type="InterPro" id="IPR051834">
    <property type="entry name" value="RING_finger_E3_ligase"/>
</dbReference>
<comment type="pathway">
    <text evidence="2">Protein modification; protein ubiquitination.</text>
</comment>
<evidence type="ECO:0000256" key="5">
    <source>
        <dbReference type="ARBA" id="ARBA00022723"/>
    </source>
</evidence>
<dbReference type="SMART" id="SM00184">
    <property type="entry name" value="RING"/>
    <property type="match status" value="1"/>
</dbReference>
<feature type="domain" description="RING-type" evidence="11">
    <location>
        <begin position="198"/>
        <end position="239"/>
    </location>
</feature>
<organism evidence="12 13">
    <name type="scientific">Amphimedon queenslandica</name>
    <name type="common">Sponge</name>
    <dbReference type="NCBI Taxonomy" id="400682"/>
    <lineage>
        <taxon>Eukaryota</taxon>
        <taxon>Metazoa</taxon>
        <taxon>Porifera</taxon>
        <taxon>Demospongiae</taxon>
        <taxon>Heteroscleromorpha</taxon>
        <taxon>Haplosclerida</taxon>
        <taxon>Niphatidae</taxon>
        <taxon>Amphimedon</taxon>
    </lineage>
</organism>
<gene>
    <name evidence="12" type="primary">100638390</name>
</gene>
<evidence type="ECO:0000256" key="7">
    <source>
        <dbReference type="ARBA" id="ARBA00022786"/>
    </source>
</evidence>
<dbReference type="PANTHER" id="PTHR45931">
    <property type="entry name" value="SI:CH211-59O9.10"/>
    <property type="match status" value="1"/>
</dbReference>
<name>A0AAN0J6H7_AMPQE</name>
<evidence type="ECO:0000256" key="9">
    <source>
        <dbReference type="PROSITE-ProRule" id="PRU00175"/>
    </source>
</evidence>
<evidence type="ECO:0000259" key="11">
    <source>
        <dbReference type="PROSITE" id="PS50089"/>
    </source>
</evidence>
<evidence type="ECO:0000256" key="3">
    <source>
        <dbReference type="ARBA" id="ARBA00012483"/>
    </source>
</evidence>
<evidence type="ECO:0000256" key="8">
    <source>
        <dbReference type="ARBA" id="ARBA00022833"/>
    </source>
</evidence>
<dbReference type="Pfam" id="PF13639">
    <property type="entry name" value="zf-RING_2"/>
    <property type="match status" value="1"/>
</dbReference>
<dbReference type="GO" id="GO:0061630">
    <property type="term" value="F:ubiquitin protein ligase activity"/>
    <property type="evidence" value="ECO:0007669"/>
    <property type="project" value="UniProtKB-EC"/>
</dbReference>
<keyword evidence="5" id="KW-0479">Metal-binding</keyword>
<dbReference type="InterPro" id="IPR013083">
    <property type="entry name" value="Znf_RING/FYVE/PHD"/>
</dbReference>
<keyword evidence="7" id="KW-0833">Ubl conjugation pathway</keyword>
<dbReference type="PANTHER" id="PTHR45931:SF23">
    <property type="entry name" value="OS12G0134500 PROTEIN"/>
    <property type="match status" value="1"/>
</dbReference>
<evidence type="ECO:0000313" key="13">
    <source>
        <dbReference type="Proteomes" id="UP000007879"/>
    </source>
</evidence>
<evidence type="ECO:0000256" key="6">
    <source>
        <dbReference type="ARBA" id="ARBA00022771"/>
    </source>
</evidence>
<evidence type="ECO:0000313" key="12">
    <source>
        <dbReference type="EnsemblMetazoa" id="XP_019852288.1"/>
    </source>
</evidence>
<proteinExistence type="predicted"/>
<dbReference type="GO" id="GO:0006511">
    <property type="term" value="P:ubiquitin-dependent protein catabolic process"/>
    <property type="evidence" value="ECO:0007669"/>
    <property type="project" value="TreeGrafter"/>
</dbReference>
<evidence type="ECO:0000256" key="4">
    <source>
        <dbReference type="ARBA" id="ARBA00022679"/>
    </source>
</evidence>
<dbReference type="AlphaFoldDB" id="A0AAN0J6H7"/>
<keyword evidence="4" id="KW-0808">Transferase</keyword>
<dbReference type="EnsemblMetazoa" id="XM_019996729.1">
    <property type="protein sequence ID" value="XP_019852288.1"/>
    <property type="gene ID" value="LOC100638390"/>
</dbReference>
<dbReference type="Gene3D" id="3.30.40.10">
    <property type="entry name" value="Zinc/RING finger domain, C3HC4 (zinc finger)"/>
    <property type="match status" value="1"/>
</dbReference>
<reference evidence="13" key="1">
    <citation type="journal article" date="2010" name="Nature">
        <title>The Amphimedon queenslandica genome and the evolution of animal complexity.</title>
        <authorList>
            <person name="Srivastava M."/>
            <person name="Simakov O."/>
            <person name="Chapman J."/>
            <person name="Fahey B."/>
            <person name="Gauthier M.E."/>
            <person name="Mitros T."/>
            <person name="Richards G.S."/>
            <person name="Conaco C."/>
            <person name="Dacre M."/>
            <person name="Hellsten U."/>
            <person name="Larroux C."/>
            <person name="Putnam N.H."/>
            <person name="Stanke M."/>
            <person name="Adamska M."/>
            <person name="Darling A."/>
            <person name="Degnan S.M."/>
            <person name="Oakley T.H."/>
            <person name="Plachetzki D.C."/>
            <person name="Zhai Y."/>
            <person name="Adamski M."/>
            <person name="Calcino A."/>
            <person name="Cummins S.F."/>
            <person name="Goodstein D.M."/>
            <person name="Harris C."/>
            <person name="Jackson D.J."/>
            <person name="Leys S.P."/>
            <person name="Shu S."/>
            <person name="Woodcroft B.J."/>
            <person name="Vervoort M."/>
            <person name="Kosik K.S."/>
            <person name="Manning G."/>
            <person name="Degnan B.M."/>
            <person name="Rokhsar D.S."/>
        </authorList>
    </citation>
    <scope>NUCLEOTIDE SEQUENCE [LARGE SCALE GENOMIC DNA]</scope>
</reference>
<dbReference type="EC" id="2.3.2.27" evidence="3"/>
<accession>A0AAN0J6H7</accession>
<keyword evidence="13" id="KW-1185">Reference proteome</keyword>
<protein>
    <recommendedName>
        <fullName evidence="3">RING-type E3 ubiquitin transferase</fullName>
        <ecNumber evidence="3">2.3.2.27</ecNumber>
    </recommendedName>
</protein>
<dbReference type="Proteomes" id="UP000007879">
    <property type="component" value="Unassembled WGS sequence"/>
</dbReference>
<dbReference type="GO" id="GO:0000209">
    <property type="term" value="P:protein polyubiquitination"/>
    <property type="evidence" value="ECO:0007669"/>
    <property type="project" value="UniProtKB-ARBA"/>
</dbReference>
<dbReference type="FunFam" id="3.30.40.10:FF:000069">
    <property type="entry name" value="E3 ubiquitin-protein ligase RNF115"/>
    <property type="match status" value="1"/>
</dbReference>
<dbReference type="PROSITE" id="PS50089">
    <property type="entry name" value="ZF_RING_2"/>
    <property type="match status" value="1"/>
</dbReference>
<dbReference type="InterPro" id="IPR001841">
    <property type="entry name" value="Znf_RING"/>
</dbReference>
<reference evidence="12" key="2">
    <citation type="submission" date="2024-06" db="UniProtKB">
        <authorList>
            <consortium name="EnsemblMetazoa"/>
        </authorList>
    </citation>
    <scope>IDENTIFICATION</scope>
</reference>
<evidence type="ECO:0000256" key="1">
    <source>
        <dbReference type="ARBA" id="ARBA00000900"/>
    </source>
</evidence>
<evidence type="ECO:0000256" key="10">
    <source>
        <dbReference type="SAM" id="MobiDB-lite"/>
    </source>
</evidence>
<keyword evidence="8" id="KW-0862">Zinc</keyword>
<sequence>MAANEPFQKSFRFFCYTCDNQFLSDTAKCPQCEEEFVEQLEEVIEEEDERPPSPPPSPPHRGLVRPRNTQSPHRHRHRNRSPPMEQRPRQRDQLGEMLGQYLVQLIAAREQLEDSENYTLPVIPPPPQFLELMFRSRRSEPSAPRTGVAGPGALELVITGLLEQLSNSGGPPPADETKIMQLPTSNITQEQVNGESECSICKETFVLNDEYKELPCTHIFHSHCIVAWLKLRGTCPTCRYNLNKGQRDS</sequence>
<dbReference type="SUPFAM" id="SSF57850">
    <property type="entry name" value="RING/U-box"/>
    <property type="match status" value="1"/>
</dbReference>
<comment type="catalytic activity">
    <reaction evidence="1">
        <text>S-ubiquitinyl-[E2 ubiquitin-conjugating enzyme]-L-cysteine + [acceptor protein]-L-lysine = [E2 ubiquitin-conjugating enzyme]-L-cysteine + N(6)-ubiquitinyl-[acceptor protein]-L-lysine.</text>
        <dbReference type="EC" id="2.3.2.27"/>
    </reaction>
</comment>
<dbReference type="GO" id="GO:0008270">
    <property type="term" value="F:zinc ion binding"/>
    <property type="evidence" value="ECO:0007669"/>
    <property type="project" value="UniProtKB-KW"/>
</dbReference>
<dbReference type="GO" id="GO:0005634">
    <property type="term" value="C:nucleus"/>
    <property type="evidence" value="ECO:0007669"/>
    <property type="project" value="TreeGrafter"/>
</dbReference>
<evidence type="ECO:0000256" key="2">
    <source>
        <dbReference type="ARBA" id="ARBA00004906"/>
    </source>
</evidence>
<keyword evidence="6 9" id="KW-0863">Zinc-finger</keyword>